<keyword evidence="3" id="KW-1185">Reference proteome</keyword>
<organism evidence="2 3">
    <name type="scientific">Actinocorallia libanotica</name>
    <dbReference type="NCBI Taxonomy" id="46162"/>
    <lineage>
        <taxon>Bacteria</taxon>
        <taxon>Bacillati</taxon>
        <taxon>Actinomycetota</taxon>
        <taxon>Actinomycetes</taxon>
        <taxon>Streptosporangiales</taxon>
        <taxon>Thermomonosporaceae</taxon>
        <taxon>Actinocorallia</taxon>
    </lineage>
</organism>
<evidence type="ECO:0000256" key="1">
    <source>
        <dbReference type="SAM" id="Phobius"/>
    </source>
</evidence>
<name>A0ABN1RVH4_9ACTN</name>
<gene>
    <name evidence="2" type="ORF">GCM10009550_64680</name>
</gene>
<accession>A0ABN1RVH4</accession>
<feature type="transmembrane region" description="Helical" evidence="1">
    <location>
        <begin position="93"/>
        <end position="114"/>
    </location>
</feature>
<keyword evidence="1" id="KW-0812">Transmembrane</keyword>
<feature type="transmembrane region" description="Helical" evidence="1">
    <location>
        <begin position="120"/>
        <end position="138"/>
    </location>
</feature>
<evidence type="ECO:0000313" key="2">
    <source>
        <dbReference type="EMBL" id="GAA0965155.1"/>
    </source>
</evidence>
<feature type="transmembrane region" description="Helical" evidence="1">
    <location>
        <begin position="21"/>
        <end position="39"/>
    </location>
</feature>
<keyword evidence="1" id="KW-0472">Membrane</keyword>
<reference evidence="2 3" key="1">
    <citation type="journal article" date="2019" name="Int. J. Syst. Evol. Microbiol.">
        <title>The Global Catalogue of Microorganisms (GCM) 10K type strain sequencing project: providing services to taxonomists for standard genome sequencing and annotation.</title>
        <authorList>
            <consortium name="The Broad Institute Genomics Platform"/>
            <consortium name="The Broad Institute Genome Sequencing Center for Infectious Disease"/>
            <person name="Wu L."/>
            <person name="Ma J."/>
        </authorList>
    </citation>
    <scope>NUCLEOTIDE SEQUENCE [LARGE SCALE GENOMIC DNA]</scope>
    <source>
        <strain evidence="2 3">JCM 10696</strain>
    </source>
</reference>
<comment type="caution">
    <text evidence="2">The sequence shown here is derived from an EMBL/GenBank/DDBJ whole genome shotgun (WGS) entry which is preliminary data.</text>
</comment>
<dbReference type="EMBL" id="BAAAHH010000037">
    <property type="protein sequence ID" value="GAA0965155.1"/>
    <property type="molecule type" value="Genomic_DNA"/>
</dbReference>
<evidence type="ECO:0000313" key="3">
    <source>
        <dbReference type="Proteomes" id="UP001500665"/>
    </source>
</evidence>
<protein>
    <submittedName>
        <fullName evidence="2">Uncharacterized protein</fullName>
    </submittedName>
</protein>
<sequence>MNSPTIRGLTRFARRPQVAFGGVYGTILASTMVAALTQYPPPVQEDRLYDATWLMITVVAAAIAHGYSHILADRGEEGHPRGYGAFTRTLLDEWPMVVFALPTALLLFGAGVGWWESQGIEYVAFVTNIVLLFAWGLLTNWSAGRGPRSALLTATADAFLGVLVVILNALVK</sequence>
<dbReference type="Proteomes" id="UP001500665">
    <property type="component" value="Unassembled WGS sequence"/>
</dbReference>
<dbReference type="RefSeq" id="WP_344245307.1">
    <property type="nucleotide sequence ID" value="NZ_BAAAHH010000037.1"/>
</dbReference>
<proteinExistence type="predicted"/>
<feature type="transmembrane region" description="Helical" evidence="1">
    <location>
        <begin position="150"/>
        <end position="171"/>
    </location>
</feature>
<keyword evidence="1" id="KW-1133">Transmembrane helix</keyword>